<comment type="caution">
    <text evidence="1">The sequence shown here is derived from an EMBL/GenBank/DDBJ whole genome shotgun (WGS) entry which is preliminary data.</text>
</comment>
<proteinExistence type="predicted"/>
<protein>
    <submittedName>
        <fullName evidence="1">Uncharacterized protein</fullName>
    </submittedName>
</protein>
<accession>A0A642B4L9</accession>
<gene>
    <name evidence="1" type="ORF">F3C24_26720</name>
</gene>
<feature type="non-terminal residue" evidence="1">
    <location>
        <position position="1"/>
    </location>
</feature>
<sequence>FIFRMYLKTAPKGVTVQGKKVKKVKPERLEENPDDDTESMVWSWDKATGICSLRMPDRGEESRISLRL</sequence>
<evidence type="ECO:0000313" key="1">
    <source>
        <dbReference type="EMBL" id="KAA4608162.1"/>
    </source>
</evidence>
<name>A0A642B4L9_BACOV</name>
<dbReference type="AlphaFoldDB" id="A0A642B4L9"/>
<dbReference type="EMBL" id="VWFV01000089">
    <property type="protein sequence ID" value="KAA4608162.1"/>
    <property type="molecule type" value="Genomic_DNA"/>
</dbReference>
<organism evidence="1">
    <name type="scientific">Bacteroides ovatus</name>
    <dbReference type="NCBI Taxonomy" id="28116"/>
    <lineage>
        <taxon>Bacteria</taxon>
        <taxon>Pseudomonadati</taxon>
        <taxon>Bacteroidota</taxon>
        <taxon>Bacteroidia</taxon>
        <taxon>Bacteroidales</taxon>
        <taxon>Bacteroidaceae</taxon>
        <taxon>Bacteroides</taxon>
    </lineage>
</organism>
<reference evidence="1" key="1">
    <citation type="journal article" date="2019" name="Nat. Med.">
        <title>A library of human gut bacterial isolates paired with longitudinal multiomics data enables mechanistic microbiome research.</title>
        <authorList>
            <person name="Poyet M."/>
            <person name="Groussin M."/>
            <person name="Gibbons S.M."/>
            <person name="Avila-Pacheco J."/>
            <person name="Jiang X."/>
            <person name="Kearney S.M."/>
            <person name="Perrotta A.R."/>
            <person name="Berdy B."/>
            <person name="Zhao S."/>
            <person name="Lieberman T.D."/>
            <person name="Swanson P.K."/>
            <person name="Smith M."/>
            <person name="Roesemann S."/>
            <person name="Alexander J.E."/>
            <person name="Rich S.A."/>
            <person name="Livny J."/>
            <person name="Vlamakis H."/>
            <person name="Clish C."/>
            <person name="Bullock K."/>
            <person name="Deik A."/>
            <person name="Scott J."/>
            <person name="Pierce K.A."/>
            <person name="Xavier R.J."/>
            <person name="Alm E.J."/>
        </authorList>
    </citation>
    <scope>NUCLEOTIDE SEQUENCE</scope>
    <source>
        <strain evidence="1">BIOML-A21</strain>
    </source>
</reference>